<dbReference type="GO" id="GO:0055052">
    <property type="term" value="C:ATP-binding cassette (ABC) transporter complex, substrate-binding subunit-containing"/>
    <property type="evidence" value="ECO:0007669"/>
    <property type="project" value="TreeGrafter"/>
</dbReference>
<dbReference type="Gene3D" id="3.40.190.10">
    <property type="entry name" value="Periplasmic binding protein-like II"/>
    <property type="match status" value="2"/>
</dbReference>
<proteinExistence type="inferred from homology"/>
<sequence>MKKLFILIAAVLGVTVLSSCGTAQAYQPDIHVHTKDVTLKLWVDLNQGTYYRKVVQDFEKAHPDKNYHITVLESESGQASTNVQKDPEAAADVFITPNDRLGQLVEAGAVYQLTKYTSGIKANNTPTAVRAATYKGKMYGFPTTAESMFLVYDKRKFSAADVTSFAKLTAKGKLGINLQEAGADYRETPWFISNGSYLYGKNGEDPYGTTFNSAKGVQVLTWLGKLQHNKNVVPVNADEISAMQSGKINAALTGTWNAPTYKQMLGKNMGVTVYPTADFGSGAVPMKAFEGSNLYCVNAFTKYPLDAMQLANYLTSPKVQVGAFQALGKIPSALAARRDPAVTKDPVAKAVIAMTTAKHSVLMPEIPEMNVFWQHMNAVLVDVYNGKIQPAQYQATLDKFVHDVTPQKK</sequence>
<evidence type="ECO:0000313" key="6">
    <source>
        <dbReference type="Proteomes" id="UP000030647"/>
    </source>
</evidence>
<dbReference type="EMBL" id="KI271623">
    <property type="protein sequence ID" value="ERL63661.1"/>
    <property type="molecule type" value="Genomic_DNA"/>
</dbReference>
<name>U4TFX1_9LACO</name>
<evidence type="ECO:0000256" key="1">
    <source>
        <dbReference type="ARBA" id="ARBA00008520"/>
    </source>
</evidence>
<gene>
    <name evidence="5" type="ORF">L248_2466</name>
</gene>
<keyword evidence="6" id="KW-1185">Reference proteome</keyword>
<dbReference type="Proteomes" id="UP000030647">
    <property type="component" value="Unassembled WGS sequence"/>
</dbReference>
<dbReference type="GO" id="GO:1901982">
    <property type="term" value="F:maltose binding"/>
    <property type="evidence" value="ECO:0007669"/>
    <property type="project" value="TreeGrafter"/>
</dbReference>
<evidence type="ECO:0000313" key="5">
    <source>
        <dbReference type="EMBL" id="ERL63661.1"/>
    </source>
</evidence>
<dbReference type="PROSITE" id="PS51257">
    <property type="entry name" value="PROKAR_LIPOPROTEIN"/>
    <property type="match status" value="1"/>
</dbReference>
<evidence type="ECO:0000256" key="4">
    <source>
        <dbReference type="SAM" id="SignalP"/>
    </source>
</evidence>
<feature type="signal peptide" evidence="4">
    <location>
        <begin position="1"/>
        <end position="25"/>
    </location>
</feature>
<dbReference type="GO" id="GO:0042956">
    <property type="term" value="P:maltodextrin transmembrane transport"/>
    <property type="evidence" value="ECO:0007669"/>
    <property type="project" value="TreeGrafter"/>
</dbReference>
<evidence type="ECO:0000256" key="3">
    <source>
        <dbReference type="ARBA" id="ARBA00022729"/>
    </source>
</evidence>
<dbReference type="AlphaFoldDB" id="U4TFX1"/>
<feature type="chain" id="PRO_5004655449" evidence="4">
    <location>
        <begin position="26"/>
        <end position="409"/>
    </location>
</feature>
<comment type="similarity">
    <text evidence="1">Belongs to the bacterial solute-binding protein 1 family.</text>
</comment>
<dbReference type="STRING" id="1231336.L248_2466"/>
<evidence type="ECO:0000256" key="2">
    <source>
        <dbReference type="ARBA" id="ARBA00022448"/>
    </source>
</evidence>
<dbReference type="PANTHER" id="PTHR30061:SF50">
    <property type="entry name" value="MALTOSE_MALTODEXTRIN-BINDING PERIPLASMIC PROTEIN"/>
    <property type="match status" value="1"/>
</dbReference>
<dbReference type="GO" id="GO:0015768">
    <property type="term" value="P:maltose transport"/>
    <property type="evidence" value="ECO:0007669"/>
    <property type="project" value="TreeGrafter"/>
</dbReference>
<dbReference type="SUPFAM" id="SSF53850">
    <property type="entry name" value="Periplasmic binding protein-like II"/>
    <property type="match status" value="1"/>
</dbReference>
<dbReference type="HOGENOM" id="CLU_031285_17_3_9"/>
<dbReference type="RefSeq" id="WP_022531047.1">
    <property type="nucleotide sequence ID" value="NZ_KI271623.1"/>
</dbReference>
<dbReference type="PANTHER" id="PTHR30061">
    <property type="entry name" value="MALTOSE-BINDING PERIPLASMIC PROTEIN"/>
    <property type="match status" value="1"/>
</dbReference>
<protein>
    <submittedName>
        <fullName evidence="5">Uncharacterized protein</fullName>
    </submittedName>
</protein>
<keyword evidence="2" id="KW-0813">Transport</keyword>
<organism evidence="5 6">
    <name type="scientific">Schleiferilactobacillus shenzhenensis LY-73</name>
    <dbReference type="NCBI Taxonomy" id="1231336"/>
    <lineage>
        <taxon>Bacteria</taxon>
        <taxon>Bacillati</taxon>
        <taxon>Bacillota</taxon>
        <taxon>Bacilli</taxon>
        <taxon>Lactobacillales</taxon>
        <taxon>Lactobacillaceae</taxon>
        <taxon>Schleiferilactobacillus</taxon>
    </lineage>
</organism>
<dbReference type="Pfam" id="PF13416">
    <property type="entry name" value="SBP_bac_8"/>
    <property type="match status" value="1"/>
</dbReference>
<dbReference type="InterPro" id="IPR006059">
    <property type="entry name" value="SBP"/>
</dbReference>
<accession>U4TFX1</accession>
<reference evidence="6" key="1">
    <citation type="journal article" date="2013" name="Genome Announc.">
        <title>Whole-Genome Sequencing of Lactobacillus shenzhenensis Strain LY-73T.</title>
        <authorList>
            <person name="Lin Z."/>
            <person name="Liu Z."/>
            <person name="Yang R."/>
            <person name="Zou Y."/>
            <person name="Wan D."/>
            <person name="Chen J."/>
            <person name="Guo M."/>
            <person name="Zhao J."/>
            <person name="Fang C."/>
            <person name="Yang R."/>
            <person name="Liu F."/>
        </authorList>
    </citation>
    <scope>NUCLEOTIDE SEQUENCE [LARGE SCALE GENOMIC DNA]</scope>
    <source>
        <strain evidence="6">LY-73</strain>
    </source>
</reference>
<dbReference type="eggNOG" id="COG2182">
    <property type="taxonomic scope" value="Bacteria"/>
</dbReference>
<keyword evidence="3 4" id="KW-0732">Signal</keyword>
<dbReference type="OrthoDB" id="9766758at2"/>